<proteinExistence type="predicted"/>
<dbReference type="EMBL" id="CP016415">
    <property type="protein sequence ID" value="ANU38613.1"/>
    <property type="molecule type" value="Genomic_DNA"/>
</dbReference>
<evidence type="ECO:0008006" key="3">
    <source>
        <dbReference type="Google" id="ProtNLM"/>
    </source>
</evidence>
<dbReference type="Gene3D" id="3.90.420.10">
    <property type="entry name" value="Oxidoreductase, molybdopterin-binding domain"/>
    <property type="match status" value="1"/>
</dbReference>
<dbReference type="RefSeq" id="WP_005597868.1">
    <property type="nucleotide sequence ID" value="NZ_CP016415.1"/>
</dbReference>
<evidence type="ECO:0000313" key="2">
    <source>
        <dbReference type="Proteomes" id="UP000092528"/>
    </source>
</evidence>
<dbReference type="PATRIC" id="fig|45658.7.peg.3535"/>
<organism evidence="1 2">
    <name type="scientific">Vibrio scophthalmi</name>
    <dbReference type="NCBI Taxonomy" id="45658"/>
    <lineage>
        <taxon>Bacteria</taxon>
        <taxon>Pseudomonadati</taxon>
        <taxon>Pseudomonadota</taxon>
        <taxon>Gammaproteobacteria</taxon>
        <taxon>Vibrionales</taxon>
        <taxon>Vibrionaceae</taxon>
        <taxon>Vibrio</taxon>
    </lineage>
</organism>
<keyword evidence="2" id="KW-1185">Reference proteome</keyword>
<dbReference type="Proteomes" id="UP000092528">
    <property type="component" value="Chromosome 2"/>
</dbReference>
<accession>A0A1C7FGN5</accession>
<evidence type="ECO:0000313" key="1">
    <source>
        <dbReference type="EMBL" id="ANU38613.1"/>
    </source>
</evidence>
<sequence>MRYLITLMPILFSAVVFGSPLKIQLPDQSVIYTDTETLLSEFETETFTTHLPWFEDARQFTGIPVTELIKRYGDNNTFAVTFSALNDYRATSTIDDIKNYHPIIALSMNSEPMKIRHKGPFWMLYNLDKYPEIDNTTYHSQMVWQIDEIVIYSNNNDQ</sequence>
<protein>
    <recommendedName>
        <fullName evidence="3">Oxidoreductase molybdopterin-binding domain-containing protein</fullName>
    </recommendedName>
</protein>
<reference evidence="1 2" key="1">
    <citation type="submission" date="2016-07" db="EMBL/GenBank/DDBJ databases">
        <title>Genome sequencing of Vibrio scophthalmi strain VS-05, an isolated from Paralichthys olivaceus.</title>
        <authorList>
            <person name="Han H.-J."/>
        </authorList>
    </citation>
    <scope>NUCLEOTIDE SEQUENCE [LARGE SCALE GENOMIC DNA]</scope>
    <source>
        <strain evidence="1 2">VS-05</strain>
    </source>
</reference>
<dbReference type="InterPro" id="IPR036374">
    <property type="entry name" value="OxRdtase_Mopterin-bd_sf"/>
</dbReference>
<dbReference type="SUPFAM" id="SSF56524">
    <property type="entry name" value="Oxidoreductase molybdopterin-binding domain"/>
    <property type="match status" value="1"/>
</dbReference>
<gene>
    <name evidence="1" type="ORF">VSVS05_03576</name>
</gene>
<dbReference type="AlphaFoldDB" id="A0A1C7FGN5"/>
<name>A0A1C7FGN5_9VIBR</name>